<feature type="domain" description="Amidohydrolase-related" evidence="2">
    <location>
        <begin position="9"/>
        <end position="311"/>
    </location>
</feature>
<dbReference type="Gene3D" id="3.20.20.140">
    <property type="entry name" value="Metal-dependent hydrolases"/>
    <property type="match status" value="1"/>
</dbReference>
<dbReference type="Proteomes" id="UP000280346">
    <property type="component" value="Unassembled WGS sequence"/>
</dbReference>
<dbReference type="InterPro" id="IPR032465">
    <property type="entry name" value="ACMSD"/>
</dbReference>
<dbReference type="OrthoDB" id="9799024at2"/>
<sequence>MPIETATLIDVHAHVRLEATNGAAGVHGPEHGVDENGLPWYRVGNYRLSGVRHANSPFTDPELRLQRMEKAGIDFQVLSASPLNYFHHIDVPSAVSFCRRHNDALAELVNRYPGKLGGLAALPMQDPMAAREELERSVSELGLWGAATGTEFAGEPLHSPAFDPLYEAFVKLDVPLFLHPAPAGIDGPPGDPALKRFDLDVIIGFAAQETIAVATLIFGGVLERHPKLDVWISHGGGAAAFTAGRLAQAGMKRPWATQAMKKDGAFEEAMARLWFDTHLNDDRALALLTQIVGPERLVFGTNFAGWDQPEDGHHGAVSPTLADNARRLLRKMPAPIQAKNQIEGGTP</sequence>
<name>A0A3S0WV00_9PROT</name>
<organism evidence="3 4">
    <name type="scientific">Azospirillum doebereinerae</name>
    <dbReference type="NCBI Taxonomy" id="92933"/>
    <lineage>
        <taxon>Bacteria</taxon>
        <taxon>Pseudomonadati</taxon>
        <taxon>Pseudomonadota</taxon>
        <taxon>Alphaproteobacteria</taxon>
        <taxon>Rhodospirillales</taxon>
        <taxon>Azospirillaceae</taxon>
        <taxon>Azospirillum</taxon>
    </lineage>
</organism>
<gene>
    <name evidence="3" type="ORF">EJ913_29150</name>
</gene>
<evidence type="ECO:0000313" key="3">
    <source>
        <dbReference type="EMBL" id="RUQ62020.1"/>
    </source>
</evidence>
<keyword evidence="4" id="KW-1185">Reference proteome</keyword>
<evidence type="ECO:0000259" key="2">
    <source>
        <dbReference type="Pfam" id="PF04909"/>
    </source>
</evidence>
<proteinExistence type="predicted"/>
<comment type="caution">
    <text evidence="3">The sequence shown here is derived from an EMBL/GenBank/DDBJ whole genome shotgun (WGS) entry which is preliminary data.</text>
</comment>
<evidence type="ECO:0000313" key="4">
    <source>
        <dbReference type="Proteomes" id="UP000280346"/>
    </source>
</evidence>
<dbReference type="RefSeq" id="WP_127004597.1">
    <property type="nucleotide sequence ID" value="NZ_CP173193.1"/>
</dbReference>
<dbReference type="PANTHER" id="PTHR21240">
    <property type="entry name" value="2-AMINO-3-CARBOXYLMUCONATE-6-SEMIALDEHYDE DECARBOXYLASE"/>
    <property type="match status" value="1"/>
</dbReference>
<accession>A0A3S0WV00</accession>
<dbReference type="SUPFAM" id="SSF51556">
    <property type="entry name" value="Metallo-dependent hydrolases"/>
    <property type="match status" value="1"/>
</dbReference>
<dbReference type="AlphaFoldDB" id="A0A3S0WV00"/>
<dbReference type="GO" id="GO:0005737">
    <property type="term" value="C:cytoplasm"/>
    <property type="evidence" value="ECO:0007669"/>
    <property type="project" value="TreeGrafter"/>
</dbReference>
<keyword evidence="3" id="KW-0378">Hydrolase</keyword>
<reference evidence="3 4" key="1">
    <citation type="submission" date="2018-12" db="EMBL/GenBank/DDBJ databases">
        <authorList>
            <person name="Yang Y."/>
        </authorList>
    </citation>
    <scope>NUCLEOTIDE SEQUENCE [LARGE SCALE GENOMIC DNA]</scope>
    <source>
        <strain evidence="3 4">GSF71</strain>
    </source>
</reference>
<evidence type="ECO:0000256" key="1">
    <source>
        <dbReference type="ARBA" id="ARBA00023239"/>
    </source>
</evidence>
<keyword evidence="1" id="KW-0456">Lyase</keyword>
<dbReference type="GO" id="GO:0016787">
    <property type="term" value="F:hydrolase activity"/>
    <property type="evidence" value="ECO:0007669"/>
    <property type="project" value="UniProtKB-KW"/>
</dbReference>
<dbReference type="Pfam" id="PF04909">
    <property type="entry name" value="Amidohydro_2"/>
    <property type="match status" value="1"/>
</dbReference>
<dbReference type="PANTHER" id="PTHR21240:SF28">
    <property type="entry name" value="ISO-OROTATE DECARBOXYLASE (EUROFUNG)"/>
    <property type="match status" value="1"/>
</dbReference>
<dbReference type="InterPro" id="IPR006680">
    <property type="entry name" value="Amidohydro-rel"/>
</dbReference>
<dbReference type="EMBL" id="RZIJ01000041">
    <property type="protein sequence ID" value="RUQ62020.1"/>
    <property type="molecule type" value="Genomic_DNA"/>
</dbReference>
<dbReference type="GO" id="GO:0019748">
    <property type="term" value="P:secondary metabolic process"/>
    <property type="evidence" value="ECO:0007669"/>
    <property type="project" value="TreeGrafter"/>
</dbReference>
<dbReference type="GO" id="GO:0016831">
    <property type="term" value="F:carboxy-lyase activity"/>
    <property type="evidence" value="ECO:0007669"/>
    <property type="project" value="InterPro"/>
</dbReference>
<protein>
    <submittedName>
        <fullName evidence="3">Amidohydrolase</fullName>
    </submittedName>
</protein>
<dbReference type="InterPro" id="IPR032466">
    <property type="entry name" value="Metal_Hydrolase"/>
</dbReference>